<feature type="transmembrane region" description="Helical" evidence="7">
    <location>
        <begin position="164"/>
        <end position="187"/>
    </location>
</feature>
<evidence type="ECO:0000256" key="1">
    <source>
        <dbReference type="ARBA" id="ARBA00004651"/>
    </source>
</evidence>
<comment type="caution">
    <text evidence="8">The sequence shown here is derived from an EMBL/GenBank/DDBJ whole genome shotgun (WGS) entry which is preliminary data.</text>
</comment>
<feature type="transmembrane region" description="Helical" evidence="7">
    <location>
        <begin position="326"/>
        <end position="352"/>
    </location>
</feature>
<dbReference type="RefSeq" id="WP_020512313.1">
    <property type="nucleotide sequence ID" value="NZ_JBIAZU010000006.1"/>
</dbReference>
<evidence type="ECO:0000313" key="9">
    <source>
        <dbReference type="Proteomes" id="UP001602245"/>
    </source>
</evidence>
<feature type="transmembrane region" description="Helical" evidence="7">
    <location>
        <begin position="294"/>
        <end position="320"/>
    </location>
</feature>
<keyword evidence="4 7" id="KW-1133">Transmembrane helix</keyword>
<feature type="region of interest" description="Disordered" evidence="6">
    <location>
        <begin position="419"/>
        <end position="476"/>
    </location>
</feature>
<protein>
    <submittedName>
        <fullName evidence="8">Lipopolysaccharide biosynthesis protein</fullName>
    </submittedName>
</protein>
<dbReference type="PANTHER" id="PTHR30250">
    <property type="entry name" value="PST FAMILY PREDICTED COLANIC ACID TRANSPORTER"/>
    <property type="match status" value="1"/>
</dbReference>
<evidence type="ECO:0000256" key="2">
    <source>
        <dbReference type="ARBA" id="ARBA00022475"/>
    </source>
</evidence>
<feature type="transmembrane region" description="Helical" evidence="7">
    <location>
        <begin position="84"/>
        <end position="107"/>
    </location>
</feature>
<evidence type="ECO:0000256" key="7">
    <source>
        <dbReference type="SAM" id="Phobius"/>
    </source>
</evidence>
<keyword evidence="9" id="KW-1185">Reference proteome</keyword>
<keyword evidence="5 7" id="KW-0472">Membrane</keyword>
<dbReference type="InterPro" id="IPR050833">
    <property type="entry name" value="Poly_Biosynth_Transport"/>
</dbReference>
<comment type="subcellular location">
    <subcellularLocation>
        <location evidence="1">Cell membrane</location>
        <topology evidence="1">Multi-pass membrane protein</topology>
    </subcellularLocation>
</comment>
<feature type="transmembrane region" description="Helical" evidence="7">
    <location>
        <begin position="390"/>
        <end position="411"/>
    </location>
</feature>
<feature type="transmembrane region" description="Helical" evidence="7">
    <location>
        <begin position="44"/>
        <end position="63"/>
    </location>
</feature>
<dbReference type="EMBL" id="JBIAZU010000006">
    <property type="protein sequence ID" value="MFF5294070.1"/>
    <property type="molecule type" value="Genomic_DNA"/>
</dbReference>
<feature type="transmembrane region" description="Helical" evidence="7">
    <location>
        <begin position="119"/>
        <end position="143"/>
    </location>
</feature>
<gene>
    <name evidence="8" type="ORF">ACFY35_31935</name>
</gene>
<proteinExistence type="predicted"/>
<name>A0ABW6WNG5_9ACTN</name>
<reference evidence="8 9" key="1">
    <citation type="submission" date="2024-10" db="EMBL/GenBank/DDBJ databases">
        <title>The Natural Products Discovery Center: Release of the First 8490 Sequenced Strains for Exploring Actinobacteria Biosynthetic Diversity.</title>
        <authorList>
            <person name="Kalkreuter E."/>
            <person name="Kautsar S.A."/>
            <person name="Yang D."/>
            <person name="Bader C.D."/>
            <person name="Teijaro C.N."/>
            <person name="Fluegel L."/>
            <person name="Davis C.M."/>
            <person name="Simpson J.R."/>
            <person name="Lauterbach L."/>
            <person name="Steele A.D."/>
            <person name="Gui C."/>
            <person name="Meng S."/>
            <person name="Li G."/>
            <person name="Viehrig K."/>
            <person name="Ye F."/>
            <person name="Su P."/>
            <person name="Kiefer A.F."/>
            <person name="Nichols A."/>
            <person name="Cepeda A.J."/>
            <person name="Yan W."/>
            <person name="Fan B."/>
            <person name="Jiang Y."/>
            <person name="Adhikari A."/>
            <person name="Zheng C.-J."/>
            <person name="Schuster L."/>
            <person name="Cowan T.M."/>
            <person name="Smanski M.J."/>
            <person name="Chevrette M.G."/>
            <person name="De Carvalho L.P.S."/>
            <person name="Shen B."/>
        </authorList>
    </citation>
    <scope>NUCLEOTIDE SEQUENCE [LARGE SCALE GENOMIC DNA]</scope>
    <source>
        <strain evidence="8 9">NPDC000087</strain>
    </source>
</reference>
<dbReference type="PANTHER" id="PTHR30250:SF11">
    <property type="entry name" value="O-ANTIGEN TRANSPORTER-RELATED"/>
    <property type="match status" value="1"/>
</dbReference>
<feature type="transmembrane region" description="Helical" evidence="7">
    <location>
        <begin position="260"/>
        <end position="282"/>
    </location>
</feature>
<keyword evidence="3 7" id="KW-0812">Transmembrane</keyword>
<organism evidence="8 9">
    <name type="scientific">Paractinoplanes globisporus</name>
    <dbReference type="NCBI Taxonomy" id="113565"/>
    <lineage>
        <taxon>Bacteria</taxon>
        <taxon>Bacillati</taxon>
        <taxon>Actinomycetota</taxon>
        <taxon>Actinomycetes</taxon>
        <taxon>Micromonosporales</taxon>
        <taxon>Micromonosporaceae</taxon>
        <taxon>Paractinoplanes</taxon>
    </lineage>
</organism>
<evidence type="ECO:0000256" key="4">
    <source>
        <dbReference type="ARBA" id="ARBA00022989"/>
    </source>
</evidence>
<accession>A0ABW6WNG5</accession>
<keyword evidence="2" id="KW-1003">Cell membrane</keyword>
<sequence length="476" mass="49838">MLARVGRDSLARNSVLIMLSTVGTSGLGYLYWMIAARELPRSAIGTATALISAATVVSMVANLGLGHMFIQRLPGAPAATWSRIVSAGLLLGCAATAAASLAAVLVLPRVAANFGFLAGPAGTAALVATAVALTASMLLDYVFVAHRASQGMLWRNLTLAGGKLVVLVGLTAAGLGSAWAVVVAWTLPSLAVTAYTLRRSLPRLRPGYRLAGAGLGAELQYVRGSLTGHHLINLAQAGPSALLPVLVTARLGAADNAHFYMAWMTASVLFMVSPAVASALYAERTNAGGRSASLPRAALVVLVVIGAPATGLFLAGGWILTLFSPAYAAGGATLLKILVLAAVPDAITNLAVAHWRSQTALRRCLRLNLLMAATCLTLTWLWLPRFGIEAAGYAWLTGQSLGALAVAVHALHGRLWPVTREDGTPRGRSAPRPRQPRAARPPQHPIVRGRPAMPFPSRNRRPSPHSRPRSRSWRAP</sequence>
<evidence type="ECO:0000256" key="5">
    <source>
        <dbReference type="ARBA" id="ARBA00023136"/>
    </source>
</evidence>
<feature type="transmembrane region" description="Helical" evidence="7">
    <location>
        <begin position="364"/>
        <end position="384"/>
    </location>
</feature>
<evidence type="ECO:0000256" key="6">
    <source>
        <dbReference type="SAM" id="MobiDB-lite"/>
    </source>
</evidence>
<dbReference type="Proteomes" id="UP001602245">
    <property type="component" value="Unassembled WGS sequence"/>
</dbReference>
<feature type="transmembrane region" description="Helical" evidence="7">
    <location>
        <begin position="12"/>
        <end position="32"/>
    </location>
</feature>
<evidence type="ECO:0000256" key="3">
    <source>
        <dbReference type="ARBA" id="ARBA00022692"/>
    </source>
</evidence>
<evidence type="ECO:0000313" key="8">
    <source>
        <dbReference type="EMBL" id="MFF5294070.1"/>
    </source>
</evidence>
<feature type="compositionally biased region" description="Basic residues" evidence="6">
    <location>
        <begin position="458"/>
        <end position="476"/>
    </location>
</feature>